<dbReference type="InterPro" id="IPR053714">
    <property type="entry name" value="Iso_Racemase_Enz_sf"/>
</dbReference>
<proteinExistence type="inferred from homology"/>
<reference evidence="7 8" key="1">
    <citation type="submission" date="2020-08" db="EMBL/GenBank/DDBJ databases">
        <title>Genomic Encyclopedia of Type Strains, Phase IV (KMG-IV): sequencing the most valuable type-strain genomes for metagenomic binning, comparative biology and taxonomic classification.</title>
        <authorList>
            <person name="Goeker M."/>
        </authorList>
    </citation>
    <scope>NUCLEOTIDE SEQUENCE [LARGE SCALE GENOMIC DNA]</scope>
    <source>
        <strain evidence="7 8">DSM 103737</strain>
    </source>
</reference>
<keyword evidence="7" id="KW-0413">Isomerase</keyword>
<dbReference type="AlphaFoldDB" id="A0A840C0S2"/>
<evidence type="ECO:0000256" key="3">
    <source>
        <dbReference type="ARBA" id="ARBA00066406"/>
    </source>
</evidence>
<evidence type="ECO:0000256" key="5">
    <source>
        <dbReference type="ARBA" id="ARBA00093199"/>
    </source>
</evidence>
<comment type="catalytic activity">
    <reaction evidence="6">
        <text>D-5-isobutylhydantoin = L-5-isobutylhydantoin</text>
        <dbReference type="Rhea" id="RHEA:84231"/>
        <dbReference type="ChEBI" id="CHEBI:233609"/>
        <dbReference type="ChEBI" id="CHEBI:233610"/>
    </reaction>
</comment>
<evidence type="ECO:0000313" key="8">
    <source>
        <dbReference type="Proteomes" id="UP000577362"/>
    </source>
</evidence>
<dbReference type="RefSeq" id="WP_183317362.1">
    <property type="nucleotide sequence ID" value="NZ_JACIEN010000004.1"/>
</dbReference>
<sequence>MHILVVNPNTTASMTETIAAAARAAAGPSTVIEAVTSAMGPASIEGYYDEALAVPGLLAEIARGERAGAAAAVIACFDDTGLDAARAMAAIPVIGICEAALSLASFLARRFSVVTMSERSLVPITELVRRYGMEPRASVRALGVPVLDLEDPSSDAVAALRDEITRALKEDHAEAIVLGCAGMADLAAALQGEFGIPVVDGVGAAVKQAEALVTLGLSTGKRGAYARPAAKPYTGLLAGFGIEDTAVA</sequence>
<dbReference type="EMBL" id="JACIEN010000004">
    <property type="protein sequence ID" value="MBB4018393.1"/>
    <property type="molecule type" value="Genomic_DNA"/>
</dbReference>
<dbReference type="EC" id="5.1.99.5" evidence="3"/>
<name>A0A840C0S2_9HYPH</name>
<dbReference type="PANTHER" id="PTHR28047:SF5">
    <property type="entry name" value="PROTEIN DCG1"/>
    <property type="match status" value="1"/>
</dbReference>
<evidence type="ECO:0000256" key="1">
    <source>
        <dbReference type="ARBA" id="ARBA00038414"/>
    </source>
</evidence>
<dbReference type="GO" id="GO:0047661">
    <property type="term" value="F:amino-acid racemase activity"/>
    <property type="evidence" value="ECO:0007669"/>
    <property type="project" value="InterPro"/>
</dbReference>
<dbReference type="Proteomes" id="UP000577362">
    <property type="component" value="Unassembled WGS sequence"/>
</dbReference>
<dbReference type="InterPro" id="IPR015942">
    <property type="entry name" value="Asp/Glu/hydantoin_racemase"/>
</dbReference>
<protein>
    <recommendedName>
        <fullName evidence="4">Hydantoin racemase</fullName>
        <ecNumber evidence="3">5.1.99.5</ecNumber>
    </recommendedName>
</protein>
<comment type="catalytic activity">
    <reaction evidence="2">
        <text>a D-5-monosubstituted hydantoin = a L-5-monosubstituted hydantoin</text>
        <dbReference type="Rhea" id="RHEA:46624"/>
        <dbReference type="ChEBI" id="CHEBI:86339"/>
        <dbReference type="ChEBI" id="CHEBI:86340"/>
        <dbReference type="EC" id="5.1.99.5"/>
    </reaction>
</comment>
<dbReference type="PANTHER" id="PTHR28047">
    <property type="entry name" value="PROTEIN DCG1"/>
    <property type="match status" value="1"/>
</dbReference>
<keyword evidence="8" id="KW-1185">Reference proteome</keyword>
<dbReference type="Pfam" id="PF01177">
    <property type="entry name" value="Asp_Glu_race"/>
    <property type="match status" value="1"/>
</dbReference>
<comment type="catalytic activity">
    <reaction evidence="5">
        <text>D-5-benzylhydantoin = L-5-benzylhydantoin</text>
        <dbReference type="Rhea" id="RHEA:83991"/>
        <dbReference type="ChEBI" id="CHEBI:176864"/>
        <dbReference type="ChEBI" id="CHEBI:233540"/>
    </reaction>
</comment>
<evidence type="ECO:0000256" key="6">
    <source>
        <dbReference type="ARBA" id="ARBA00093234"/>
    </source>
</evidence>
<dbReference type="FunFam" id="3.40.50.12500:FF:000001">
    <property type="entry name" value="Putative hydantoin racemase"/>
    <property type="match status" value="1"/>
</dbReference>
<evidence type="ECO:0000256" key="2">
    <source>
        <dbReference type="ARBA" id="ARBA00051635"/>
    </source>
</evidence>
<evidence type="ECO:0000256" key="4">
    <source>
        <dbReference type="ARBA" id="ARBA00067972"/>
    </source>
</evidence>
<accession>A0A840C0S2</accession>
<dbReference type="Gene3D" id="3.40.50.12500">
    <property type="match status" value="1"/>
</dbReference>
<comment type="caution">
    <text evidence="7">The sequence shown here is derived from an EMBL/GenBank/DDBJ whole genome shotgun (WGS) entry which is preliminary data.</text>
</comment>
<organism evidence="7 8">
    <name type="scientific">Chelatococcus caeni</name>
    <dbReference type="NCBI Taxonomy" id="1348468"/>
    <lineage>
        <taxon>Bacteria</taxon>
        <taxon>Pseudomonadati</taxon>
        <taxon>Pseudomonadota</taxon>
        <taxon>Alphaproteobacteria</taxon>
        <taxon>Hyphomicrobiales</taxon>
        <taxon>Chelatococcaceae</taxon>
        <taxon>Chelatococcus</taxon>
    </lineage>
</organism>
<gene>
    <name evidence="7" type="ORF">GGR16_003440</name>
</gene>
<comment type="similarity">
    <text evidence="1">Belongs to the HyuE racemase family.</text>
</comment>
<dbReference type="InterPro" id="IPR052186">
    <property type="entry name" value="Hydantoin_racemase-like"/>
</dbReference>
<evidence type="ECO:0000313" key="7">
    <source>
        <dbReference type="EMBL" id="MBB4018393.1"/>
    </source>
</evidence>
<dbReference type="GO" id="GO:0036348">
    <property type="term" value="F:hydantoin racemase activity"/>
    <property type="evidence" value="ECO:0007669"/>
    <property type="project" value="UniProtKB-EC"/>
</dbReference>